<protein>
    <submittedName>
        <fullName evidence="3">CHRD domain-containing protein</fullName>
    </submittedName>
</protein>
<proteinExistence type="predicted"/>
<evidence type="ECO:0000256" key="1">
    <source>
        <dbReference type="SAM" id="Phobius"/>
    </source>
</evidence>
<name>A0ABT5UAT1_9GAMM</name>
<comment type="caution">
    <text evidence="3">The sequence shown here is derived from an EMBL/GenBank/DDBJ whole genome shotgun (WGS) entry which is preliminary data.</text>
</comment>
<dbReference type="InterPro" id="IPR010895">
    <property type="entry name" value="CHRD"/>
</dbReference>
<dbReference type="Proteomes" id="UP001528823">
    <property type="component" value="Unassembled WGS sequence"/>
</dbReference>
<keyword evidence="1" id="KW-0472">Membrane</keyword>
<evidence type="ECO:0000313" key="4">
    <source>
        <dbReference type="Proteomes" id="UP001528823"/>
    </source>
</evidence>
<dbReference type="Pfam" id="PF07452">
    <property type="entry name" value="CHRD"/>
    <property type="match status" value="1"/>
</dbReference>
<accession>A0ABT5UAT1</accession>
<dbReference type="EMBL" id="JAPMOU010000021">
    <property type="protein sequence ID" value="MDE1463490.1"/>
    <property type="molecule type" value="Genomic_DNA"/>
</dbReference>
<keyword evidence="4" id="KW-1185">Reference proteome</keyword>
<reference evidence="3 4" key="1">
    <citation type="submission" date="2022-11" db="EMBL/GenBank/DDBJ databases">
        <title>Spartinivicinus poritis sp. nov., isolated from scleractinian coral Porites lutea.</title>
        <authorList>
            <person name="Zhang G."/>
            <person name="Cai L."/>
            <person name="Wei Q."/>
        </authorList>
    </citation>
    <scope>NUCLEOTIDE SEQUENCE [LARGE SCALE GENOMIC DNA]</scope>
    <source>
        <strain evidence="3 4">A2-2</strain>
    </source>
</reference>
<feature type="transmembrane region" description="Helical" evidence="1">
    <location>
        <begin position="6"/>
        <end position="27"/>
    </location>
</feature>
<dbReference type="SMART" id="SM00754">
    <property type="entry name" value="CHRD"/>
    <property type="match status" value="1"/>
</dbReference>
<sequence length="208" mass="22528">MNNQVYSTFVVKVASFMAFLILQFFALNSHATIITKQLSLDGNQEVGTQGDPDGKAFGSISFNDVTGEISWDIQYFDIADPTAMHIHGPNGGVGKNADILIGLGVNTTGGKGTLIDSLIAEIKDVTLILSHPTEFYVNIHNKEFPAGAIRGQVEVAVPLPATFLLLILGLLSLYSSRMIFRLCYRRSSPQSFSLSKLLGLHRSVASPK</sequence>
<keyword evidence="1" id="KW-1133">Transmembrane helix</keyword>
<dbReference type="RefSeq" id="WP_274689828.1">
    <property type="nucleotide sequence ID" value="NZ_JAPMOU010000021.1"/>
</dbReference>
<feature type="transmembrane region" description="Helical" evidence="1">
    <location>
        <begin position="155"/>
        <end position="174"/>
    </location>
</feature>
<evidence type="ECO:0000313" key="3">
    <source>
        <dbReference type="EMBL" id="MDE1463490.1"/>
    </source>
</evidence>
<evidence type="ECO:0000259" key="2">
    <source>
        <dbReference type="SMART" id="SM00754"/>
    </source>
</evidence>
<keyword evidence="1" id="KW-0812">Transmembrane</keyword>
<organism evidence="3 4">
    <name type="scientific">Spartinivicinus poritis</name>
    <dbReference type="NCBI Taxonomy" id="2994640"/>
    <lineage>
        <taxon>Bacteria</taxon>
        <taxon>Pseudomonadati</taxon>
        <taxon>Pseudomonadota</taxon>
        <taxon>Gammaproteobacteria</taxon>
        <taxon>Oceanospirillales</taxon>
        <taxon>Zooshikellaceae</taxon>
        <taxon>Spartinivicinus</taxon>
    </lineage>
</organism>
<gene>
    <name evidence="3" type="ORF">ORQ98_16145</name>
</gene>
<feature type="domain" description="CHRD" evidence="2">
    <location>
        <begin position="34"/>
        <end position="155"/>
    </location>
</feature>